<sequence length="190" mass="19989">MVGACRDRVESWPKCYPWTGGRVLSWFAGVRWDSGVRSDCFCRACGELISLPRRMTMCDVPGPGVLSASPPPASRFAGCRRLTTPYRAPCDQIKGVRVSMSRRTRAAQFVGAAALTTTVVLGCAGAAQAETGADPGQVPRMRPATAPVAPLLADTGSEDTGLLVVYAGLLVAAGGGALWALRRREEAAAH</sequence>
<evidence type="ECO:0000313" key="3">
    <source>
        <dbReference type="Proteomes" id="UP000249340"/>
    </source>
</evidence>
<dbReference type="EMBL" id="CP031264">
    <property type="protein sequence ID" value="AXI79157.1"/>
    <property type="molecule type" value="Genomic_DNA"/>
</dbReference>
<keyword evidence="1" id="KW-1133">Transmembrane helix</keyword>
<dbReference type="KEGG" id="stri:C7M71_018805"/>
<dbReference type="Proteomes" id="UP000249340">
    <property type="component" value="Chromosome"/>
</dbReference>
<dbReference type="NCBIfam" id="TIGR01167">
    <property type="entry name" value="LPXTG_anchor"/>
    <property type="match status" value="1"/>
</dbReference>
<keyword evidence="1" id="KW-0812">Transmembrane</keyword>
<evidence type="ECO:0000313" key="2">
    <source>
        <dbReference type="EMBL" id="AXI79157.1"/>
    </source>
</evidence>
<keyword evidence="1" id="KW-0472">Membrane</keyword>
<gene>
    <name evidence="2" type="ORF">C7M71_018805</name>
</gene>
<dbReference type="AlphaFoldDB" id="A0A345SZK2"/>
<reference evidence="3" key="1">
    <citation type="submission" date="2018-07" db="EMBL/GenBank/DDBJ databases">
        <title>Streptacidiphilus bronchialis DSM 106435 chromosome.</title>
        <authorList>
            <person name="Batra D."/>
            <person name="Gulvik C.A."/>
        </authorList>
    </citation>
    <scope>NUCLEOTIDE SEQUENCE [LARGE SCALE GENOMIC DNA]</scope>
    <source>
        <strain evidence="3">DSM 106435</strain>
    </source>
</reference>
<organism evidence="2 3">
    <name type="scientific">Peterkaempfera bronchialis</name>
    <dbReference type="NCBI Taxonomy" id="2126346"/>
    <lineage>
        <taxon>Bacteria</taxon>
        <taxon>Bacillati</taxon>
        <taxon>Actinomycetota</taxon>
        <taxon>Actinomycetes</taxon>
        <taxon>Kitasatosporales</taxon>
        <taxon>Streptomycetaceae</taxon>
        <taxon>Peterkaempfera</taxon>
    </lineage>
</organism>
<name>A0A345SZK2_9ACTN</name>
<keyword evidence="3" id="KW-1185">Reference proteome</keyword>
<feature type="transmembrane region" description="Helical" evidence="1">
    <location>
        <begin position="106"/>
        <end position="127"/>
    </location>
</feature>
<proteinExistence type="predicted"/>
<evidence type="ECO:0000256" key="1">
    <source>
        <dbReference type="SAM" id="Phobius"/>
    </source>
</evidence>
<protein>
    <submittedName>
        <fullName evidence="2">LPXTG cell wall anchor domain-containing protein</fullName>
    </submittedName>
</protein>
<accession>A0A345SZK2</accession>
<feature type="transmembrane region" description="Helical" evidence="1">
    <location>
        <begin position="161"/>
        <end position="181"/>
    </location>
</feature>